<dbReference type="InterPro" id="IPR000477">
    <property type="entry name" value="RT_dom"/>
</dbReference>
<accession>A0A9J6FYV1</accession>
<dbReference type="PROSITE" id="PS50878">
    <property type="entry name" value="RT_POL"/>
    <property type="match status" value="1"/>
</dbReference>
<sequence length="109" mass="12551">MKILKFYLKSIFIEWQNEFFVQKRGVCIGAKVAFMLINIFLGRVHINIETNVCGLGKNIFRPVDDLRIIVETGELNAQGLLNVFNECGLGLQFTFELPKLNKLQFLDIE</sequence>
<organism evidence="2 3">
    <name type="scientific">Haemaphysalis longicornis</name>
    <name type="common">Bush tick</name>
    <dbReference type="NCBI Taxonomy" id="44386"/>
    <lineage>
        <taxon>Eukaryota</taxon>
        <taxon>Metazoa</taxon>
        <taxon>Ecdysozoa</taxon>
        <taxon>Arthropoda</taxon>
        <taxon>Chelicerata</taxon>
        <taxon>Arachnida</taxon>
        <taxon>Acari</taxon>
        <taxon>Parasitiformes</taxon>
        <taxon>Ixodida</taxon>
        <taxon>Ixodoidea</taxon>
        <taxon>Ixodidae</taxon>
        <taxon>Haemaphysalinae</taxon>
        <taxon>Haemaphysalis</taxon>
    </lineage>
</organism>
<protein>
    <recommendedName>
        <fullName evidence="1">Reverse transcriptase domain-containing protein</fullName>
    </recommendedName>
</protein>
<name>A0A9J6FYV1_HAELO</name>
<reference evidence="2 3" key="1">
    <citation type="journal article" date="2020" name="Cell">
        <title>Large-Scale Comparative Analyses of Tick Genomes Elucidate Their Genetic Diversity and Vector Capacities.</title>
        <authorList>
            <consortium name="Tick Genome and Microbiome Consortium (TIGMIC)"/>
            <person name="Jia N."/>
            <person name="Wang J."/>
            <person name="Shi W."/>
            <person name="Du L."/>
            <person name="Sun Y."/>
            <person name="Zhan W."/>
            <person name="Jiang J.F."/>
            <person name="Wang Q."/>
            <person name="Zhang B."/>
            <person name="Ji P."/>
            <person name="Bell-Sakyi L."/>
            <person name="Cui X.M."/>
            <person name="Yuan T.T."/>
            <person name="Jiang B.G."/>
            <person name="Yang W.F."/>
            <person name="Lam T.T."/>
            <person name="Chang Q.C."/>
            <person name="Ding S.J."/>
            <person name="Wang X.J."/>
            <person name="Zhu J.G."/>
            <person name="Ruan X.D."/>
            <person name="Zhao L."/>
            <person name="Wei J.T."/>
            <person name="Ye R.Z."/>
            <person name="Que T.C."/>
            <person name="Du C.H."/>
            <person name="Zhou Y.H."/>
            <person name="Cheng J.X."/>
            <person name="Dai P.F."/>
            <person name="Guo W.B."/>
            <person name="Han X.H."/>
            <person name="Huang E.J."/>
            <person name="Li L.F."/>
            <person name="Wei W."/>
            <person name="Gao Y.C."/>
            <person name="Liu J.Z."/>
            <person name="Shao H.Z."/>
            <person name="Wang X."/>
            <person name="Wang C.C."/>
            <person name="Yang T.C."/>
            <person name="Huo Q.B."/>
            <person name="Li W."/>
            <person name="Chen H.Y."/>
            <person name="Chen S.E."/>
            <person name="Zhou L.G."/>
            <person name="Ni X.B."/>
            <person name="Tian J.H."/>
            <person name="Sheng Y."/>
            <person name="Liu T."/>
            <person name="Pan Y.S."/>
            <person name="Xia L.Y."/>
            <person name="Li J."/>
            <person name="Zhao F."/>
            <person name="Cao W.C."/>
        </authorList>
    </citation>
    <scope>NUCLEOTIDE SEQUENCE [LARGE SCALE GENOMIC DNA]</scope>
    <source>
        <strain evidence="2">HaeL-2018</strain>
    </source>
</reference>
<dbReference type="PANTHER" id="PTHR21301:SF10">
    <property type="entry name" value="REVERSE TRANSCRIPTASE DOMAIN-CONTAINING PROTEIN"/>
    <property type="match status" value="1"/>
</dbReference>
<keyword evidence="3" id="KW-1185">Reference proteome</keyword>
<dbReference type="PANTHER" id="PTHR21301">
    <property type="entry name" value="REVERSE TRANSCRIPTASE"/>
    <property type="match status" value="1"/>
</dbReference>
<dbReference type="AlphaFoldDB" id="A0A9J6FYV1"/>
<dbReference type="EMBL" id="JABSTR010000004">
    <property type="protein sequence ID" value="KAH9367188.1"/>
    <property type="molecule type" value="Genomic_DNA"/>
</dbReference>
<feature type="domain" description="Reverse transcriptase" evidence="1">
    <location>
        <begin position="1"/>
        <end position="109"/>
    </location>
</feature>
<comment type="caution">
    <text evidence="2">The sequence shown here is derived from an EMBL/GenBank/DDBJ whole genome shotgun (WGS) entry which is preliminary data.</text>
</comment>
<dbReference type="VEuPathDB" id="VectorBase:HLOH_041706"/>
<evidence type="ECO:0000259" key="1">
    <source>
        <dbReference type="PROSITE" id="PS50878"/>
    </source>
</evidence>
<evidence type="ECO:0000313" key="2">
    <source>
        <dbReference type="EMBL" id="KAH9367188.1"/>
    </source>
</evidence>
<evidence type="ECO:0000313" key="3">
    <source>
        <dbReference type="Proteomes" id="UP000821853"/>
    </source>
</evidence>
<dbReference type="OrthoDB" id="6782675at2759"/>
<proteinExistence type="predicted"/>
<dbReference type="Proteomes" id="UP000821853">
    <property type="component" value="Chromosome 2"/>
</dbReference>
<gene>
    <name evidence="2" type="ORF">HPB48_006283</name>
</gene>